<dbReference type="OrthoDB" id="2562493at2759"/>
<dbReference type="Pfam" id="PF20152">
    <property type="entry name" value="DUF6534"/>
    <property type="match status" value="1"/>
</dbReference>
<keyword evidence="1" id="KW-0472">Membrane</keyword>
<evidence type="ECO:0000256" key="1">
    <source>
        <dbReference type="SAM" id="Phobius"/>
    </source>
</evidence>
<evidence type="ECO:0000313" key="4">
    <source>
        <dbReference type="Proteomes" id="UP000053558"/>
    </source>
</evidence>
<name>A0A5M3M6L9_CONPW</name>
<dbReference type="AlphaFoldDB" id="A0A5M3M6L9"/>
<dbReference type="RefSeq" id="XP_007775037.1">
    <property type="nucleotide sequence ID" value="XM_007776847.1"/>
</dbReference>
<feature type="transmembrane region" description="Helical" evidence="1">
    <location>
        <begin position="51"/>
        <end position="71"/>
    </location>
</feature>
<proteinExistence type="predicted"/>
<dbReference type="PANTHER" id="PTHR40465">
    <property type="entry name" value="CHROMOSOME 1, WHOLE GENOME SHOTGUN SEQUENCE"/>
    <property type="match status" value="1"/>
</dbReference>
<evidence type="ECO:0000259" key="2">
    <source>
        <dbReference type="Pfam" id="PF20152"/>
    </source>
</evidence>
<feature type="transmembrane region" description="Helical" evidence="1">
    <location>
        <begin position="116"/>
        <end position="141"/>
    </location>
</feature>
<dbReference type="PANTHER" id="PTHR40465:SF1">
    <property type="entry name" value="DUF6534 DOMAIN-CONTAINING PROTEIN"/>
    <property type="match status" value="1"/>
</dbReference>
<dbReference type="Proteomes" id="UP000053558">
    <property type="component" value="Unassembled WGS sequence"/>
</dbReference>
<dbReference type="EMBL" id="JH711590">
    <property type="protein sequence ID" value="EIW74989.1"/>
    <property type="molecule type" value="Genomic_DNA"/>
</dbReference>
<sequence length="304" mass="33991">MDHHSATLGCLIIGIFFNTFLYGVVTYQYIAYFKTNFGDHYALKLMTSFLFLLDSTYSVGLVYTAWFYVVANYTNPSALQESTWAYGITSFATEGCAIITQGFLAWRIYRLSHSRILPIVGLVLSTIAFAFGAGVALKGLIIGYIPDFVAFEWLVVAWAVSAVIADSYITITLIIILIKSRNRLLKSPPCYHMLINRFIRCTIQTGVPADLFAILAVASYLRWPDSNLYGMLAIPIGRLYSMTLLDTLLNRPVFSRPGAASTEGTELTLTQRASAQQSDLEIQREQLTTVVRFTNMSGESDEFY</sequence>
<reference evidence="4" key="1">
    <citation type="journal article" date="2012" name="Science">
        <title>The Paleozoic origin of enzymatic lignin decomposition reconstructed from 31 fungal genomes.</title>
        <authorList>
            <person name="Floudas D."/>
            <person name="Binder M."/>
            <person name="Riley R."/>
            <person name="Barry K."/>
            <person name="Blanchette R.A."/>
            <person name="Henrissat B."/>
            <person name="Martinez A.T."/>
            <person name="Otillar R."/>
            <person name="Spatafora J.W."/>
            <person name="Yadav J.S."/>
            <person name="Aerts A."/>
            <person name="Benoit I."/>
            <person name="Boyd A."/>
            <person name="Carlson A."/>
            <person name="Copeland A."/>
            <person name="Coutinho P.M."/>
            <person name="de Vries R.P."/>
            <person name="Ferreira P."/>
            <person name="Findley K."/>
            <person name="Foster B."/>
            <person name="Gaskell J."/>
            <person name="Glotzer D."/>
            <person name="Gorecki P."/>
            <person name="Heitman J."/>
            <person name="Hesse C."/>
            <person name="Hori C."/>
            <person name="Igarashi K."/>
            <person name="Jurgens J.A."/>
            <person name="Kallen N."/>
            <person name="Kersten P."/>
            <person name="Kohler A."/>
            <person name="Kuees U."/>
            <person name="Kumar T.K.A."/>
            <person name="Kuo A."/>
            <person name="LaButti K."/>
            <person name="Larrondo L.F."/>
            <person name="Lindquist E."/>
            <person name="Ling A."/>
            <person name="Lombard V."/>
            <person name="Lucas S."/>
            <person name="Lundell T."/>
            <person name="Martin R."/>
            <person name="McLaughlin D.J."/>
            <person name="Morgenstern I."/>
            <person name="Morin E."/>
            <person name="Murat C."/>
            <person name="Nagy L.G."/>
            <person name="Nolan M."/>
            <person name="Ohm R.A."/>
            <person name="Patyshakuliyeva A."/>
            <person name="Rokas A."/>
            <person name="Ruiz-Duenas F.J."/>
            <person name="Sabat G."/>
            <person name="Salamov A."/>
            <person name="Samejima M."/>
            <person name="Schmutz J."/>
            <person name="Slot J.C."/>
            <person name="St John F."/>
            <person name="Stenlid J."/>
            <person name="Sun H."/>
            <person name="Sun S."/>
            <person name="Syed K."/>
            <person name="Tsang A."/>
            <person name="Wiebenga A."/>
            <person name="Young D."/>
            <person name="Pisabarro A."/>
            <person name="Eastwood D.C."/>
            <person name="Martin F."/>
            <person name="Cullen D."/>
            <person name="Grigoriev I.V."/>
            <person name="Hibbett D.S."/>
        </authorList>
    </citation>
    <scope>NUCLEOTIDE SEQUENCE [LARGE SCALE GENOMIC DNA]</scope>
    <source>
        <strain evidence="4">RWD-64-598 SS2</strain>
    </source>
</reference>
<keyword evidence="1" id="KW-1133">Transmembrane helix</keyword>
<feature type="transmembrane region" description="Helical" evidence="1">
    <location>
        <begin position="83"/>
        <end position="104"/>
    </location>
</feature>
<feature type="transmembrane region" description="Helical" evidence="1">
    <location>
        <begin position="6"/>
        <end position="30"/>
    </location>
</feature>
<keyword evidence="4" id="KW-1185">Reference proteome</keyword>
<accession>A0A5M3M6L9</accession>
<organism evidence="3 4">
    <name type="scientific">Coniophora puteana (strain RWD-64-598)</name>
    <name type="common">Brown rot fungus</name>
    <dbReference type="NCBI Taxonomy" id="741705"/>
    <lineage>
        <taxon>Eukaryota</taxon>
        <taxon>Fungi</taxon>
        <taxon>Dikarya</taxon>
        <taxon>Basidiomycota</taxon>
        <taxon>Agaricomycotina</taxon>
        <taxon>Agaricomycetes</taxon>
        <taxon>Agaricomycetidae</taxon>
        <taxon>Boletales</taxon>
        <taxon>Coniophorineae</taxon>
        <taxon>Coniophoraceae</taxon>
        <taxon>Coniophora</taxon>
    </lineage>
</organism>
<feature type="transmembrane region" description="Helical" evidence="1">
    <location>
        <begin position="153"/>
        <end position="178"/>
    </location>
</feature>
<keyword evidence="1" id="KW-0812">Transmembrane</keyword>
<feature type="domain" description="DUF6534" evidence="2">
    <location>
        <begin position="162"/>
        <end position="251"/>
    </location>
</feature>
<comment type="caution">
    <text evidence="3">The sequence shown here is derived from an EMBL/GenBank/DDBJ whole genome shotgun (WGS) entry which is preliminary data.</text>
</comment>
<protein>
    <recommendedName>
        <fullName evidence="2">DUF6534 domain-containing protein</fullName>
    </recommendedName>
</protein>
<dbReference type="GeneID" id="19201501"/>
<dbReference type="KEGG" id="cput:CONPUDRAFT_140331"/>
<dbReference type="InterPro" id="IPR045339">
    <property type="entry name" value="DUF6534"/>
</dbReference>
<evidence type="ECO:0000313" key="3">
    <source>
        <dbReference type="EMBL" id="EIW74989.1"/>
    </source>
</evidence>
<gene>
    <name evidence="3" type="ORF">CONPUDRAFT_140331</name>
</gene>